<dbReference type="InterPro" id="IPR036249">
    <property type="entry name" value="Thioredoxin-like_sf"/>
</dbReference>
<organism evidence="4 5">
    <name type="scientific">Heliocybe sulcata</name>
    <dbReference type="NCBI Taxonomy" id="5364"/>
    <lineage>
        <taxon>Eukaryota</taxon>
        <taxon>Fungi</taxon>
        <taxon>Dikarya</taxon>
        <taxon>Basidiomycota</taxon>
        <taxon>Agaricomycotina</taxon>
        <taxon>Agaricomycetes</taxon>
        <taxon>Gloeophyllales</taxon>
        <taxon>Gloeophyllaceae</taxon>
        <taxon>Heliocybe</taxon>
    </lineage>
</organism>
<dbReference type="Pfam" id="PF02114">
    <property type="entry name" value="Phosducin"/>
    <property type="match status" value="1"/>
</dbReference>
<feature type="compositionally biased region" description="Low complexity" evidence="2">
    <location>
        <begin position="19"/>
        <end position="30"/>
    </location>
</feature>
<dbReference type="OrthoDB" id="70588at2759"/>
<feature type="compositionally biased region" description="Basic and acidic residues" evidence="2">
    <location>
        <begin position="47"/>
        <end position="60"/>
    </location>
</feature>
<dbReference type="Gene3D" id="3.40.30.10">
    <property type="entry name" value="Glutaredoxin"/>
    <property type="match status" value="1"/>
</dbReference>
<comment type="similarity">
    <text evidence="1">Belongs to the phosducin family.</text>
</comment>
<feature type="region of interest" description="Disordered" evidence="2">
    <location>
        <begin position="1"/>
        <end position="94"/>
    </location>
</feature>
<dbReference type="STRING" id="5364.A0A5C3MQ68"/>
<protein>
    <submittedName>
        <fullName evidence="4">Thioredoxin-like protein</fullName>
    </submittedName>
</protein>
<dbReference type="PANTHER" id="PTHR46052:SF1">
    <property type="entry name" value="PHOSDUCIN-LIKE PROTEIN"/>
    <property type="match status" value="1"/>
</dbReference>
<keyword evidence="5" id="KW-1185">Reference proteome</keyword>
<evidence type="ECO:0000259" key="3">
    <source>
        <dbReference type="Pfam" id="PF02114"/>
    </source>
</evidence>
<reference evidence="4 5" key="1">
    <citation type="journal article" date="2019" name="Nat. Ecol. Evol.">
        <title>Megaphylogeny resolves global patterns of mushroom evolution.</title>
        <authorList>
            <person name="Varga T."/>
            <person name="Krizsan K."/>
            <person name="Foldi C."/>
            <person name="Dima B."/>
            <person name="Sanchez-Garcia M."/>
            <person name="Sanchez-Ramirez S."/>
            <person name="Szollosi G.J."/>
            <person name="Szarkandi J.G."/>
            <person name="Papp V."/>
            <person name="Albert L."/>
            <person name="Andreopoulos W."/>
            <person name="Angelini C."/>
            <person name="Antonin V."/>
            <person name="Barry K.W."/>
            <person name="Bougher N.L."/>
            <person name="Buchanan P."/>
            <person name="Buyck B."/>
            <person name="Bense V."/>
            <person name="Catcheside P."/>
            <person name="Chovatia M."/>
            <person name="Cooper J."/>
            <person name="Damon W."/>
            <person name="Desjardin D."/>
            <person name="Finy P."/>
            <person name="Geml J."/>
            <person name="Haridas S."/>
            <person name="Hughes K."/>
            <person name="Justo A."/>
            <person name="Karasinski D."/>
            <person name="Kautmanova I."/>
            <person name="Kiss B."/>
            <person name="Kocsube S."/>
            <person name="Kotiranta H."/>
            <person name="LaButti K.M."/>
            <person name="Lechner B.E."/>
            <person name="Liimatainen K."/>
            <person name="Lipzen A."/>
            <person name="Lukacs Z."/>
            <person name="Mihaltcheva S."/>
            <person name="Morgado L.N."/>
            <person name="Niskanen T."/>
            <person name="Noordeloos M.E."/>
            <person name="Ohm R.A."/>
            <person name="Ortiz-Santana B."/>
            <person name="Ovrebo C."/>
            <person name="Racz N."/>
            <person name="Riley R."/>
            <person name="Savchenko A."/>
            <person name="Shiryaev A."/>
            <person name="Soop K."/>
            <person name="Spirin V."/>
            <person name="Szebenyi C."/>
            <person name="Tomsovsky M."/>
            <person name="Tulloss R.E."/>
            <person name="Uehling J."/>
            <person name="Grigoriev I.V."/>
            <person name="Vagvolgyi C."/>
            <person name="Papp T."/>
            <person name="Martin F.M."/>
            <person name="Miettinen O."/>
            <person name="Hibbett D.S."/>
            <person name="Nagy L.G."/>
        </authorList>
    </citation>
    <scope>NUCLEOTIDE SEQUENCE [LARGE SCALE GENOMIC DNA]</scope>
    <source>
        <strain evidence="4 5">OMC1185</strain>
    </source>
</reference>
<accession>A0A5C3MQ68</accession>
<feature type="compositionally biased region" description="Low complexity" evidence="2">
    <location>
        <begin position="215"/>
        <end position="235"/>
    </location>
</feature>
<evidence type="ECO:0000256" key="1">
    <source>
        <dbReference type="ARBA" id="ARBA00009686"/>
    </source>
</evidence>
<feature type="compositionally biased region" description="Acidic residues" evidence="2">
    <location>
        <begin position="319"/>
        <end position="331"/>
    </location>
</feature>
<feature type="region of interest" description="Disordered" evidence="2">
    <location>
        <begin position="215"/>
        <end position="264"/>
    </location>
</feature>
<gene>
    <name evidence="4" type="ORF">OE88DRAFT_1648234</name>
</gene>
<evidence type="ECO:0000256" key="2">
    <source>
        <dbReference type="SAM" id="MobiDB-lite"/>
    </source>
</evidence>
<feature type="compositionally biased region" description="Acidic residues" evidence="2">
    <location>
        <begin position="37"/>
        <end position="46"/>
    </location>
</feature>
<sequence length="331" mass="36522">MPEDLESLVLSGKLFSGDPRSSSPERSPSPDNTDWPELNDDAGADYDSDKERSKQIDHILSKQQASNSVGVGVPGRTGVKGVIRDKQEADRYAREKQKREVDEVSRRMEGAALSARTYREEEEERMWEKQMLEGGARDFFGAGGKAPGRFGHLREVGVKGFLPAIEGEDRDVWVVVHLYAPSVDRCYALDDSLAHLARRHPGTKFLRCRAGALGFASSSSTSSSRPTRRGPSGLSTIKDEEDPYGDAEAEEGEEAEDDDDDNVDVDMLPTMLVYRAGDLVFNWVRVDLEAGRGGIEDLLLKHRVITQPTSSNGNCGLPSDDEDDFLSDEEL</sequence>
<evidence type="ECO:0000313" key="5">
    <source>
        <dbReference type="Proteomes" id="UP000305948"/>
    </source>
</evidence>
<evidence type="ECO:0000313" key="4">
    <source>
        <dbReference type="EMBL" id="TFK47037.1"/>
    </source>
</evidence>
<feature type="compositionally biased region" description="Basic and acidic residues" evidence="2">
    <location>
        <begin position="82"/>
        <end position="94"/>
    </location>
</feature>
<dbReference type="EMBL" id="ML213526">
    <property type="protein sequence ID" value="TFK47037.1"/>
    <property type="molecule type" value="Genomic_DNA"/>
</dbReference>
<dbReference type="PANTHER" id="PTHR46052">
    <property type="entry name" value="PHOSDUCIN-LIKE PROTEIN"/>
    <property type="match status" value="1"/>
</dbReference>
<proteinExistence type="inferred from homology"/>
<dbReference type="Proteomes" id="UP000305948">
    <property type="component" value="Unassembled WGS sequence"/>
</dbReference>
<name>A0A5C3MQ68_9AGAM</name>
<dbReference type="InterPro" id="IPR051499">
    <property type="entry name" value="Phosducin-like_reg"/>
</dbReference>
<dbReference type="InterPro" id="IPR024253">
    <property type="entry name" value="Phosducin_thioredoxin-like_dom"/>
</dbReference>
<dbReference type="AlphaFoldDB" id="A0A5C3MQ68"/>
<dbReference type="SUPFAM" id="SSF52833">
    <property type="entry name" value="Thioredoxin-like"/>
    <property type="match status" value="1"/>
</dbReference>
<feature type="compositionally biased region" description="Acidic residues" evidence="2">
    <location>
        <begin position="239"/>
        <end position="264"/>
    </location>
</feature>
<feature type="region of interest" description="Disordered" evidence="2">
    <location>
        <begin position="307"/>
        <end position="331"/>
    </location>
</feature>
<feature type="domain" description="Phosducin" evidence="3">
    <location>
        <begin position="149"/>
        <end position="224"/>
    </location>
</feature>